<accession>A0A1S0U210</accession>
<protein>
    <submittedName>
        <fullName evidence="1">Uncharacterized protein</fullName>
    </submittedName>
</protein>
<dbReference type="RefSeq" id="XP_003139946.1">
    <property type="nucleotide sequence ID" value="XM_003139898.1"/>
</dbReference>
<evidence type="ECO:0000313" key="1">
    <source>
        <dbReference type="EMBL" id="EFO24122.1"/>
    </source>
</evidence>
<sequence>MDRLGLLFMGREKMKGCGGAFSAQFNLSEPMVGSFNNASINREAKYAWHAMARYRPYEFLPNSWYDYQHIPEGEISQDSEIRLFRNNIRKVYRKLNSVIVE</sequence>
<gene>
    <name evidence="1" type="ORF">LOAG_04361</name>
</gene>
<proteinExistence type="predicted"/>
<dbReference type="AlphaFoldDB" id="A0A1S0U210"/>
<dbReference type="CTD" id="9941766"/>
<dbReference type="GeneID" id="9941766"/>
<dbReference type="KEGG" id="loa:LOAG_04361"/>
<name>A0A1S0U210_LOALO</name>
<reference evidence="1" key="1">
    <citation type="submission" date="2012-04" db="EMBL/GenBank/DDBJ databases">
        <title>The Genome Sequence of Loa loa.</title>
        <authorList>
            <consortium name="The Broad Institute Genome Sequencing Platform"/>
            <consortium name="Broad Institute Genome Sequencing Center for Infectious Disease"/>
            <person name="Nutman T.B."/>
            <person name="Fink D.L."/>
            <person name="Russ C."/>
            <person name="Young S."/>
            <person name="Zeng Q."/>
            <person name="Gargeya S."/>
            <person name="Alvarado L."/>
            <person name="Berlin A."/>
            <person name="Chapman S.B."/>
            <person name="Chen Z."/>
            <person name="Freedman E."/>
            <person name="Gellesch M."/>
            <person name="Goldberg J."/>
            <person name="Griggs A."/>
            <person name="Gujja S."/>
            <person name="Heilman E.R."/>
            <person name="Heiman D."/>
            <person name="Howarth C."/>
            <person name="Mehta T."/>
            <person name="Neiman D."/>
            <person name="Pearson M."/>
            <person name="Roberts A."/>
            <person name="Saif S."/>
            <person name="Shea T."/>
            <person name="Shenoy N."/>
            <person name="Sisk P."/>
            <person name="Stolte C."/>
            <person name="Sykes S."/>
            <person name="White J."/>
            <person name="Yandava C."/>
            <person name="Haas B."/>
            <person name="Henn M.R."/>
            <person name="Nusbaum C."/>
            <person name="Birren B."/>
        </authorList>
    </citation>
    <scope>NUCLEOTIDE SEQUENCE [LARGE SCALE GENOMIC DNA]</scope>
</reference>
<organism evidence="1">
    <name type="scientific">Loa loa</name>
    <name type="common">Eye worm</name>
    <name type="synonym">Filaria loa</name>
    <dbReference type="NCBI Taxonomy" id="7209"/>
    <lineage>
        <taxon>Eukaryota</taxon>
        <taxon>Metazoa</taxon>
        <taxon>Ecdysozoa</taxon>
        <taxon>Nematoda</taxon>
        <taxon>Chromadorea</taxon>
        <taxon>Rhabditida</taxon>
        <taxon>Spirurina</taxon>
        <taxon>Spiruromorpha</taxon>
        <taxon>Filarioidea</taxon>
        <taxon>Onchocercidae</taxon>
        <taxon>Loa</taxon>
    </lineage>
</organism>
<dbReference type="EMBL" id="JH712098">
    <property type="protein sequence ID" value="EFO24122.1"/>
    <property type="molecule type" value="Genomic_DNA"/>
</dbReference>
<dbReference type="InParanoid" id="A0A1S0U210"/>